<evidence type="ECO:0000256" key="3">
    <source>
        <dbReference type="RuleBase" id="RU361235"/>
    </source>
</evidence>
<dbReference type="SUPFAM" id="SSF53474">
    <property type="entry name" value="alpha/beta-Hydrolases"/>
    <property type="match status" value="1"/>
</dbReference>
<feature type="signal peptide" evidence="3">
    <location>
        <begin position="1"/>
        <end position="25"/>
    </location>
</feature>
<dbReference type="InterPro" id="IPR019819">
    <property type="entry name" value="Carboxylesterase_B_CS"/>
</dbReference>
<evidence type="ECO:0000256" key="1">
    <source>
        <dbReference type="ARBA" id="ARBA00005964"/>
    </source>
</evidence>
<proteinExistence type="inferred from homology"/>
<accession>A0ABR3IRD8</accession>
<feature type="chain" id="PRO_5044952327" description="Carboxylic ester hydrolase" evidence="3">
    <location>
        <begin position="26"/>
        <end position="495"/>
    </location>
</feature>
<dbReference type="Gene3D" id="3.40.50.1820">
    <property type="entry name" value="alpha/beta hydrolase"/>
    <property type="match status" value="1"/>
</dbReference>
<dbReference type="InterPro" id="IPR029058">
    <property type="entry name" value="AB_hydrolase_fold"/>
</dbReference>
<feature type="domain" description="Carboxylesterase type B" evidence="4">
    <location>
        <begin position="45"/>
        <end position="487"/>
    </location>
</feature>
<dbReference type="EC" id="3.1.1.-" evidence="3"/>
<dbReference type="InterPro" id="IPR050309">
    <property type="entry name" value="Type-B_Carboxylest/Lipase"/>
</dbReference>
<dbReference type="EMBL" id="JASNQZ010000015">
    <property type="protein sequence ID" value="KAL0945836.1"/>
    <property type="molecule type" value="Genomic_DNA"/>
</dbReference>
<keyword evidence="2 3" id="KW-0378">Hydrolase</keyword>
<protein>
    <recommendedName>
        <fullName evidence="3">Carboxylic ester hydrolase</fullName>
        <ecNumber evidence="3">3.1.1.-</ecNumber>
    </recommendedName>
</protein>
<reference evidence="6" key="1">
    <citation type="submission" date="2024-06" db="EMBL/GenBank/DDBJ databases">
        <title>Multi-omics analyses provide insights into the biosynthesis of the anticancer antibiotic pleurotin in Hohenbuehelia grisea.</title>
        <authorList>
            <person name="Weaver J.A."/>
            <person name="Alberti F."/>
        </authorList>
    </citation>
    <scope>NUCLEOTIDE SEQUENCE [LARGE SCALE GENOMIC DNA]</scope>
    <source>
        <strain evidence="6">T-177</strain>
    </source>
</reference>
<evidence type="ECO:0000259" key="4">
    <source>
        <dbReference type="Pfam" id="PF00135"/>
    </source>
</evidence>
<dbReference type="PANTHER" id="PTHR11559">
    <property type="entry name" value="CARBOXYLESTERASE"/>
    <property type="match status" value="1"/>
</dbReference>
<dbReference type="PROSITE" id="PS00122">
    <property type="entry name" value="CARBOXYLESTERASE_B_1"/>
    <property type="match status" value="1"/>
</dbReference>
<comment type="caution">
    <text evidence="5">The sequence shown here is derived from an EMBL/GenBank/DDBJ whole genome shotgun (WGS) entry which is preliminary data.</text>
</comment>
<dbReference type="PROSITE" id="PS00941">
    <property type="entry name" value="CARBOXYLESTERASE_B_2"/>
    <property type="match status" value="1"/>
</dbReference>
<dbReference type="Proteomes" id="UP001556367">
    <property type="component" value="Unassembled WGS sequence"/>
</dbReference>
<dbReference type="Pfam" id="PF00135">
    <property type="entry name" value="COesterase"/>
    <property type="match status" value="1"/>
</dbReference>
<evidence type="ECO:0000313" key="6">
    <source>
        <dbReference type="Proteomes" id="UP001556367"/>
    </source>
</evidence>
<sequence>MMYILHAFRSYALVSLCSLPLGVSAAPQVKLGGTTLTGTFNLLSGLDFFGGIPFAEPPVGSLRFKPPVPKTSLNGSSFDASKFGLPCLQAGTESSEDCLTINVLRPGGTTSNSSIPVMVWIYGGGFTAGGGQMYDGTAIARQSWVRGTPIIYVNFNYRLGPLGFPQGTEAALRGAQNLGLRDQIAALEWVQSNIGAFGGDKTKVTVFGESAGAVSIGVHFLRPSFSKLARAAIFQSGSAGTTLLYPASHRQVDWENYVKAVPAKQSSATLLAAAAAADSKAPEQFPWVPTLDGIGGLFPDFPSNLYARGQFAHLPFISGCNLDEGTVFTPQTINNSQTIRNGIIANYSDPLTRLPVILEAAADKLLQLYPDDPTVGSPYGTGSNTFGLSSQCKRLASLTGDLLFQANRRLWTQAAVGAGVKAYGYHHTERILVLPPELGGTFFSPICVPQILAAQIVDYWISFAVSLDPNDGKGTPRPAWPQYTLSEKASASVPS</sequence>
<evidence type="ECO:0000313" key="5">
    <source>
        <dbReference type="EMBL" id="KAL0945836.1"/>
    </source>
</evidence>
<name>A0ABR3IRD8_9AGAR</name>
<keyword evidence="6" id="KW-1185">Reference proteome</keyword>
<comment type="similarity">
    <text evidence="1 3">Belongs to the type-B carboxylesterase/lipase family.</text>
</comment>
<organism evidence="5 6">
    <name type="scientific">Hohenbuehelia grisea</name>
    <dbReference type="NCBI Taxonomy" id="104357"/>
    <lineage>
        <taxon>Eukaryota</taxon>
        <taxon>Fungi</taxon>
        <taxon>Dikarya</taxon>
        <taxon>Basidiomycota</taxon>
        <taxon>Agaricomycotina</taxon>
        <taxon>Agaricomycetes</taxon>
        <taxon>Agaricomycetidae</taxon>
        <taxon>Agaricales</taxon>
        <taxon>Pleurotineae</taxon>
        <taxon>Pleurotaceae</taxon>
        <taxon>Hohenbuehelia</taxon>
    </lineage>
</organism>
<gene>
    <name evidence="5" type="ORF">HGRIS_012119</name>
</gene>
<evidence type="ECO:0000256" key="2">
    <source>
        <dbReference type="ARBA" id="ARBA00022801"/>
    </source>
</evidence>
<dbReference type="InterPro" id="IPR002018">
    <property type="entry name" value="CarbesteraseB"/>
</dbReference>
<keyword evidence="3" id="KW-0732">Signal</keyword>
<dbReference type="InterPro" id="IPR019826">
    <property type="entry name" value="Carboxylesterase_B_AS"/>
</dbReference>